<keyword evidence="3" id="KW-0233">DNA recombination</keyword>
<evidence type="ECO:0000256" key="2">
    <source>
        <dbReference type="ARBA" id="ARBA00023125"/>
    </source>
</evidence>
<evidence type="ECO:0000256" key="3">
    <source>
        <dbReference type="ARBA" id="ARBA00023172"/>
    </source>
</evidence>
<dbReference type="GO" id="GO:0015074">
    <property type="term" value="P:DNA integration"/>
    <property type="evidence" value="ECO:0007669"/>
    <property type="project" value="InterPro"/>
</dbReference>
<evidence type="ECO:0000256" key="1">
    <source>
        <dbReference type="ARBA" id="ARBA00008857"/>
    </source>
</evidence>
<dbReference type="Pfam" id="PF00589">
    <property type="entry name" value="Phage_integrase"/>
    <property type="match status" value="1"/>
</dbReference>
<protein>
    <recommendedName>
        <fullName evidence="5">Tyr recombinase domain-containing protein</fullName>
    </recommendedName>
</protein>
<dbReference type="InterPro" id="IPR025269">
    <property type="entry name" value="SAM-like_dom"/>
</dbReference>
<evidence type="ECO:0000259" key="5">
    <source>
        <dbReference type="PROSITE" id="PS51898"/>
    </source>
</evidence>
<keyword evidence="2" id="KW-0238">DNA-binding</keyword>
<dbReference type="PROSITE" id="PS51898">
    <property type="entry name" value="TYR_RECOMBINASE"/>
    <property type="match status" value="1"/>
</dbReference>
<proteinExistence type="inferred from homology"/>
<dbReference type="InterPro" id="IPR013762">
    <property type="entry name" value="Integrase-like_cat_sf"/>
</dbReference>
<dbReference type="SUPFAM" id="SSF56349">
    <property type="entry name" value="DNA breaking-rejoining enzymes"/>
    <property type="match status" value="1"/>
</dbReference>
<dbReference type="InterPro" id="IPR011010">
    <property type="entry name" value="DNA_brk_join_enz"/>
</dbReference>
<comment type="similarity">
    <text evidence="1">Belongs to the 'phage' integrase family.</text>
</comment>
<comment type="caution">
    <text evidence="6">The sequence shown here is derived from an EMBL/GenBank/DDBJ whole genome shotgun (WGS) entry which is preliminary data.</text>
</comment>
<feature type="coiled-coil region" evidence="4">
    <location>
        <begin position="42"/>
        <end position="92"/>
    </location>
</feature>
<keyword evidence="4" id="KW-0175">Coiled coil</keyword>
<dbReference type="Gene3D" id="1.10.443.10">
    <property type="entry name" value="Intergrase catalytic core"/>
    <property type="match status" value="1"/>
</dbReference>
<reference evidence="6" key="1">
    <citation type="submission" date="2019-08" db="EMBL/GenBank/DDBJ databases">
        <authorList>
            <person name="Kucharzyk K."/>
            <person name="Murdoch R.W."/>
            <person name="Higgins S."/>
            <person name="Loffler F."/>
        </authorList>
    </citation>
    <scope>NUCLEOTIDE SEQUENCE</scope>
</reference>
<dbReference type="EMBL" id="VSSQ01000942">
    <property type="protein sequence ID" value="MPM03307.1"/>
    <property type="molecule type" value="Genomic_DNA"/>
</dbReference>
<dbReference type="CDD" id="cd01185">
    <property type="entry name" value="INTN1_C_like"/>
    <property type="match status" value="1"/>
</dbReference>
<dbReference type="Pfam" id="PF13102">
    <property type="entry name" value="Phage_int_SAM_5"/>
    <property type="match status" value="1"/>
</dbReference>
<dbReference type="InterPro" id="IPR002104">
    <property type="entry name" value="Integrase_catalytic"/>
</dbReference>
<dbReference type="InterPro" id="IPR050090">
    <property type="entry name" value="Tyrosine_recombinase_XerCD"/>
</dbReference>
<evidence type="ECO:0000313" key="6">
    <source>
        <dbReference type="EMBL" id="MPM03307.1"/>
    </source>
</evidence>
<dbReference type="GO" id="GO:0006310">
    <property type="term" value="P:DNA recombination"/>
    <property type="evidence" value="ECO:0007669"/>
    <property type="project" value="UniProtKB-KW"/>
</dbReference>
<dbReference type="InterPro" id="IPR010998">
    <property type="entry name" value="Integrase_recombinase_N"/>
</dbReference>
<dbReference type="PANTHER" id="PTHR30349">
    <property type="entry name" value="PHAGE INTEGRASE-RELATED"/>
    <property type="match status" value="1"/>
</dbReference>
<name>A0A644WIB8_9ZZZZ</name>
<accession>A0A644WIB8</accession>
<dbReference type="AlphaFoldDB" id="A0A644WIB8"/>
<sequence>MRVRYSGNVVHFNVGYTIDKSKWNGGDVQRCKNGTSHNGTTASEINRTLQRFENQISDLFKQYEVKDQLPTLEQVRTAFNVAEGRIEEKETRKSLFHYLDLFIETESKDKSWTAGTTKKFTTLKNHLKDFSSELYFESFTKETLKAYTDFLIDDCNFRNTTARKNIKLLKWFLRWGFAEAYNTENAFLTFDPKFKEVSDTQIIFLTWDELMKVHNYNVPDKYIHLDKVKDCFLFSCFTGLRHSDVFALRRCDVKEDYITLVTVKTNDTLSIPLNKYSKSILDKYKDFPLDGKALPCITNQKSNEYLKDLMKLVGIDDPITKKWYRGPELLTETLPKYSLIATHTGRRTFISNAIMMGIPPETVMKFTGHKDYKSMQPYIAIADLAKREAMNIFDNK</sequence>
<evidence type="ECO:0000256" key="4">
    <source>
        <dbReference type="SAM" id="Coils"/>
    </source>
</evidence>
<organism evidence="6">
    <name type="scientific">bioreactor metagenome</name>
    <dbReference type="NCBI Taxonomy" id="1076179"/>
    <lineage>
        <taxon>unclassified sequences</taxon>
        <taxon>metagenomes</taxon>
        <taxon>ecological metagenomes</taxon>
    </lineage>
</organism>
<dbReference type="Gene3D" id="1.10.150.130">
    <property type="match status" value="1"/>
</dbReference>
<feature type="domain" description="Tyr recombinase" evidence="5">
    <location>
        <begin position="200"/>
        <end position="391"/>
    </location>
</feature>
<dbReference type="PANTHER" id="PTHR30349:SF64">
    <property type="entry name" value="PROPHAGE INTEGRASE INTD-RELATED"/>
    <property type="match status" value="1"/>
</dbReference>
<gene>
    <name evidence="6" type="ORF">SDC9_49572</name>
</gene>
<dbReference type="GO" id="GO:0003677">
    <property type="term" value="F:DNA binding"/>
    <property type="evidence" value="ECO:0007669"/>
    <property type="project" value="UniProtKB-KW"/>
</dbReference>